<organism evidence="2 3">
    <name type="scientific">Orchesella dallaii</name>
    <dbReference type="NCBI Taxonomy" id="48710"/>
    <lineage>
        <taxon>Eukaryota</taxon>
        <taxon>Metazoa</taxon>
        <taxon>Ecdysozoa</taxon>
        <taxon>Arthropoda</taxon>
        <taxon>Hexapoda</taxon>
        <taxon>Collembola</taxon>
        <taxon>Entomobryomorpha</taxon>
        <taxon>Entomobryoidea</taxon>
        <taxon>Orchesellidae</taxon>
        <taxon>Orchesellinae</taxon>
        <taxon>Orchesella</taxon>
    </lineage>
</organism>
<dbReference type="EMBL" id="CAXLJM020000034">
    <property type="protein sequence ID" value="CAL8102732.1"/>
    <property type="molecule type" value="Genomic_DNA"/>
</dbReference>
<keyword evidence="3" id="KW-1185">Reference proteome</keyword>
<dbReference type="PANTHER" id="PTHR20872">
    <property type="match status" value="1"/>
</dbReference>
<dbReference type="Gene3D" id="1.20.1280.50">
    <property type="match status" value="1"/>
</dbReference>
<dbReference type="PANTHER" id="PTHR20872:SF1">
    <property type="entry name" value="F-BOX DOMAIN-CONTAINING PROTEIN"/>
    <property type="match status" value="1"/>
</dbReference>
<dbReference type="SUPFAM" id="SSF81383">
    <property type="entry name" value="F-box domain"/>
    <property type="match status" value="1"/>
</dbReference>
<evidence type="ECO:0000259" key="1">
    <source>
        <dbReference type="Pfam" id="PF12937"/>
    </source>
</evidence>
<evidence type="ECO:0000313" key="2">
    <source>
        <dbReference type="EMBL" id="CAL8102732.1"/>
    </source>
</evidence>
<dbReference type="InterPro" id="IPR036047">
    <property type="entry name" value="F-box-like_dom_sf"/>
</dbReference>
<proteinExistence type="predicted"/>
<dbReference type="Gene3D" id="3.80.10.10">
    <property type="entry name" value="Ribonuclease Inhibitor"/>
    <property type="match status" value="1"/>
</dbReference>
<accession>A0ABP1QKF7</accession>
<protein>
    <recommendedName>
        <fullName evidence="1">F-box domain-containing protein</fullName>
    </recommendedName>
</protein>
<comment type="caution">
    <text evidence="2">The sequence shown here is derived from an EMBL/GenBank/DDBJ whole genome shotgun (WGS) entry which is preliminary data.</text>
</comment>
<dbReference type="InterPro" id="IPR001810">
    <property type="entry name" value="F-box_dom"/>
</dbReference>
<dbReference type="Proteomes" id="UP001642540">
    <property type="component" value="Unassembled WGS sequence"/>
</dbReference>
<name>A0ABP1QKF7_9HEXA</name>
<evidence type="ECO:0000313" key="3">
    <source>
        <dbReference type="Proteomes" id="UP001642540"/>
    </source>
</evidence>
<sequence>MTFSRRGIKMALAQTSHIVSVLDPGSDELSEAERRRRESMSFTEIISTKIRLWEERHARDDQELEREEEERGENLDGWALLPDIILEKIFSYLNIEKKYYASVTCRNWYRAFHLPRVWWDFVMNDTTLTRSRFDYGEKCWRHVLEHHRTQEMIRKVGSRIRSLSLHPTSFAGLFAHFHFMNHISSYAERYLNDPMSPNACKFNLESFRFSFFCDIQTRDEHFIYGTGGEILGCLKRVIGNLTTLRSLGLFDLLLDESEAMTLLDDACLTLCERLTHLALINASKYPLELLHPAVFVNLVKLHISPQNLGDELVQVLSASGLEEMHIVQNSYTETAVAVSAKCWLLAQFKVYLRTWSNVHRDIIWQEKAPCVSVIYDSPMTKPSAESMLTTTDLYPALTEFGYLAIPRFRSSRKFVNRIDAPLLRFCRRSPYLTTLYVRDRISTSTALLIVSMSPNLKYFVVRRNALLKKRDYMFHDDLHLDYNFRQWIKINCKSYEKTTREISKILGISWRPMSDKEFKIFCQQHPAY</sequence>
<dbReference type="Pfam" id="PF12937">
    <property type="entry name" value="F-box-like"/>
    <property type="match status" value="1"/>
</dbReference>
<dbReference type="InterPro" id="IPR032675">
    <property type="entry name" value="LRR_dom_sf"/>
</dbReference>
<feature type="domain" description="F-box" evidence="1">
    <location>
        <begin position="78"/>
        <end position="118"/>
    </location>
</feature>
<gene>
    <name evidence="2" type="ORF">ODALV1_LOCUS11232</name>
</gene>
<reference evidence="2 3" key="1">
    <citation type="submission" date="2024-08" db="EMBL/GenBank/DDBJ databases">
        <authorList>
            <person name="Cucini C."/>
            <person name="Frati F."/>
        </authorList>
    </citation>
    <scope>NUCLEOTIDE SEQUENCE [LARGE SCALE GENOMIC DNA]</scope>
</reference>